<evidence type="ECO:0000256" key="3">
    <source>
        <dbReference type="SAM" id="Coils"/>
    </source>
</evidence>
<dbReference type="EMBL" id="AUSU01000232">
    <property type="protein sequence ID" value="EPS73963.1"/>
    <property type="molecule type" value="Genomic_DNA"/>
</dbReference>
<sequence>MASEDLEIHPHDAPQQPESPRFNTEIDTSAPIQSVKEAAKRFGGIGFWRPVSHKPLHECEAVEVNELEQQLTIRRNETLDILKELESTKNVVEELKSTLRNRASTNAAATCVVLMDLKLDLPQTTGDLAGIRAAIDAYRTRIEKERSDLERTRHRLASTVSKAADLENELKRTEMATELHSFKRAGEAARREVERSMSEIEETKTRIQMAEMKLAAAKKTKASETVFGEQVSIKEVEEAREEVRVRKRALEEALLRVEAANEGKSAAEEALRKWRCRKMTKNEATTTTEQQPVLKAASLSIGQILSRKLLLSEGKKMKSSSRVSLGEMLRKKKKKDVETVKRKKLSFPRITLTVRKRSKKKMWKHNNLCNTI</sequence>
<feature type="region of interest" description="Disordered" evidence="4">
    <location>
        <begin position="1"/>
        <end position="24"/>
    </location>
</feature>
<accession>S8EDB7</accession>
<comment type="similarity">
    <text evidence="1">Belongs to the WEB family.</text>
</comment>
<dbReference type="GO" id="GO:0005829">
    <property type="term" value="C:cytosol"/>
    <property type="evidence" value="ECO:0007669"/>
    <property type="project" value="TreeGrafter"/>
</dbReference>
<evidence type="ECO:0000256" key="4">
    <source>
        <dbReference type="SAM" id="MobiDB-lite"/>
    </source>
</evidence>
<dbReference type="GO" id="GO:0009904">
    <property type="term" value="P:chloroplast accumulation movement"/>
    <property type="evidence" value="ECO:0007669"/>
    <property type="project" value="TreeGrafter"/>
</dbReference>
<gene>
    <name evidence="5" type="ORF">M569_00801</name>
</gene>
<keyword evidence="2 3" id="KW-0175">Coiled coil</keyword>
<keyword evidence="6" id="KW-1185">Reference proteome</keyword>
<organism evidence="5 6">
    <name type="scientific">Genlisea aurea</name>
    <dbReference type="NCBI Taxonomy" id="192259"/>
    <lineage>
        <taxon>Eukaryota</taxon>
        <taxon>Viridiplantae</taxon>
        <taxon>Streptophyta</taxon>
        <taxon>Embryophyta</taxon>
        <taxon>Tracheophyta</taxon>
        <taxon>Spermatophyta</taxon>
        <taxon>Magnoliopsida</taxon>
        <taxon>eudicotyledons</taxon>
        <taxon>Gunneridae</taxon>
        <taxon>Pentapetalae</taxon>
        <taxon>asterids</taxon>
        <taxon>lamiids</taxon>
        <taxon>Lamiales</taxon>
        <taxon>Lentibulariaceae</taxon>
        <taxon>Genlisea</taxon>
    </lineage>
</organism>
<evidence type="ECO:0000313" key="5">
    <source>
        <dbReference type="EMBL" id="EPS73963.1"/>
    </source>
</evidence>
<comment type="caution">
    <text evidence="5">The sequence shown here is derived from an EMBL/GenBank/DDBJ whole genome shotgun (WGS) entry which is preliminary data.</text>
</comment>
<dbReference type="GO" id="GO:0009903">
    <property type="term" value="P:chloroplast avoidance movement"/>
    <property type="evidence" value="ECO:0007669"/>
    <property type="project" value="TreeGrafter"/>
</dbReference>
<protein>
    <recommendedName>
        <fullName evidence="7">WEB family protein</fullName>
    </recommendedName>
</protein>
<evidence type="ECO:0000256" key="1">
    <source>
        <dbReference type="ARBA" id="ARBA00005485"/>
    </source>
</evidence>
<dbReference type="Pfam" id="PF05701">
    <property type="entry name" value="WEMBL"/>
    <property type="match status" value="1"/>
</dbReference>
<name>S8EDB7_9LAMI</name>
<feature type="coiled-coil region" evidence="3">
    <location>
        <begin position="135"/>
        <end position="270"/>
    </location>
</feature>
<dbReference type="OrthoDB" id="649232at2759"/>
<dbReference type="AlphaFoldDB" id="S8EDB7"/>
<reference evidence="5 6" key="1">
    <citation type="journal article" date="2013" name="BMC Genomics">
        <title>The miniature genome of a carnivorous plant Genlisea aurea contains a low number of genes and short non-coding sequences.</title>
        <authorList>
            <person name="Leushkin E.V."/>
            <person name="Sutormin R.A."/>
            <person name="Nabieva E.R."/>
            <person name="Penin A.A."/>
            <person name="Kondrashov A.S."/>
            <person name="Logacheva M.D."/>
        </authorList>
    </citation>
    <scope>NUCLEOTIDE SEQUENCE [LARGE SCALE GENOMIC DNA]</scope>
</reference>
<evidence type="ECO:0000256" key="2">
    <source>
        <dbReference type="ARBA" id="ARBA00023054"/>
    </source>
</evidence>
<dbReference type="InterPro" id="IPR008545">
    <property type="entry name" value="Web"/>
</dbReference>
<dbReference type="Proteomes" id="UP000015453">
    <property type="component" value="Unassembled WGS sequence"/>
</dbReference>
<feature type="compositionally biased region" description="Basic and acidic residues" evidence="4">
    <location>
        <begin position="1"/>
        <end position="12"/>
    </location>
</feature>
<dbReference type="PANTHER" id="PTHR32054:SF4">
    <property type="entry name" value="OS07G0677900 PROTEIN"/>
    <property type="match status" value="1"/>
</dbReference>
<proteinExistence type="inferred from homology"/>
<evidence type="ECO:0008006" key="7">
    <source>
        <dbReference type="Google" id="ProtNLM"/>
    </source>
</evidence>
<dbReference type="PANTHER" id="PTHR32054">
    <property type="entry name" value="HEAVY CHAIN, PUTATIVE, EXPRESSED-RELATED-RELATED"/>
    <property type="match status" value="1"/>
</dbReference>
<evidence type="ECO:0000313" key="6">
    <source>
        <dbReference type="Proteomes" id="UP000015453"/>
    </source>
</evidence>